<dbReference type="GO" id="GO:0005524">
    <property type="term" value="F:ATP binding"/>
    <property type="evidence" value="ECO:0007669"/>
    <property type="project" value="UniProtKB-KW"/>
</dbReference>
<dbReference type="OrthoDB" id="2077914at2"/>
<accession>A0A521D3N8</accession>
<name>A0A521D3N8_9BACL</name>
<dbReference type="SUPFAM" id="SSF52540">
    <property type="entry name" value="P-loop containing nucleoside triphosphate hydrolases"/>
    <property type="match status" value="1"/>
</dbReference>
<dbReference type="InterPro" id="IPR011545">
    <property type="entry name" value="DEAD/DEAH_box_helicase_dom"/>
</dbReference>
<dbReference type="SMART" id="SM00487">
    <property type="entry name" value="DEXDc"/>
    <property type="match status" value="1"/>
</dbReference>
<protein>
    <submittedName>
        <fullName evidence="5">Competence protein ComFA</fullName>
    </submittedName>
</protein>
<keyword evidence="6" id="KW-1185">Reference proteome</keyword>
<dbReference type="RefSeq" id="WP_142505433.1">
    <property type="nucleotide sequence ID" value="NZ_FXTI01000005.1"/>
</dbReference>
<dbReference type="Pfam" id="PF00270">
    <property type="entry name" value="DEAD"/>
    <property type="match status" value="1"/>
</dbReference>
<dbReference type="GO" id="GO:0003677">
    <property type="term" value="F:DNA binding"/>
    <property type="evidence" value="ECO:0007669"/>
    <property type="project" value="UniProtKB-KW"/>
</dbReference>
<keyword evidence="1" id="KW-0547">Nucleotide-binding</keyword>
<evidence type="ECO:0000313" key="5">
    <source>
        <dbReference type="EMBL" id="SMO66316.1"/>
    </source>
</evidence>
<evidence type="ECO:0000313" key="6">
    <source>
        <dbReference type="Proteomes" id="UP000315636"/>
    </source>
</evidence>
<dbReference type="EMBL" id="FXTI01000005">
    <property type="protein sequence ID" value="SMO66316.1"/>
    <property type="molecule type" value="Genomic_DNA"/>
</dbReference>
<proteinExistence type="predicted"/>
<dbReference type="GO" id="GO:0043138">
    <property type="term" value="F:3'-5' DNA helicase activity"/>
    <property type="evidence" value="ECO:0007669"/>
    <property type="project" value="TreeGrafter"/>
</dbReference>
<dbReference type="AlphaFoldDB" id="A0A521D3N8"/>
<dbReference type="GO" id="GO:0006302">
    <property type="term" value="P:double-strand break repair"/>
    <property type="evidence" value="ECO:0007669"/>
    <property type="project" value="TreeGrafter"/>
</dbReference>
<evidence type="ECO:0000256" key="1">
    <source>
        <dbReference type="ARBA" id="ARBA00022741"/>
    </source>
</evidence>
<evidence type="ECO:0000259" key="4">
    <source>
        <dbReference type="PROSITE" id="PS51192"/>
    </source>
</evidence>
<dbReference type="InterPro" id="IPR027417">
    <property type="entry name" value="P-loop_NTPase"/>
</dbReference>
<dbReference type="GO" id="GO:0006310">
    <property type="term" value="P:DNA recombination"/>
    <property type="evidence" value="ECO:0007669"/>
    <property type="project" value="TreeGrafter"/>
</dbReference>
<dbReference type="PANTHER" id="PTHR30580">
    <property type="entry name" value="PRIMOSOMAL PROTEIN N"/>
    <property type="match status" value="1"/>
</dbReference>
<dbReference type="InterPro" id="IPR014001">
    <property type="entry name" value="Helicase_ATP-bd"/>
</dbReference>
<sequence>MFFYTYHVLGKKFISLSIKADQIFWGMKKLHICPGERYSSVGQAVYPDPPAIPKVDDRIQGEDAESIEKLAVTLMKHLGGRALIWDEVLQWIYMKEKDESMTEEKVAMGLQWLYLTGRASIYPGVVAKGPAVRWKCYRCGSGVHSIITGSCARCEGECAWCDRCVILGKNRSCTPFFLIHPLPGKVLREDMKMNLPGMSVSQQEAATMCLKWLEGQEKRMLIHAVPGSGKTEIMFLVIRHVLNRGERVLWVFPYKEKAISVGERLSQAFPNVSVGTISGELGKGGTDANLITATIQQASRFYTCFHLVIIDEADLESVLENSVWRYGIRRAMHPQGKQIILTVTPSNAWKRNIQRNGEMIRIASRFHGYPLPVPKVYRVWALWRKVAKGRSIPYLESFIKRVKQKQGQALVFVPRTVDTESFLYWIQCRFPDLKEKCDAFIHQDETRDQKMERFLSGWTRLIVMTPHLAKGVTVPRCHVAVVGADHPVFSTGILVRMAGKVGRSASYQKGDVGFFSSVWTEAQKRAVKEIKQSNRIAKQRGTLIGG</sequence>
<evidence type="ECO:0000256" key="2">
    <source>
        <dbReference type="ARBA" id="ARBA00022840"/>
    </source>
</evidence>
<dbReference type="GO" id="GO:0006270">
    <property type="term" value="P:DNA replication initiation"/>
    <property type="evidence" value="ECO:0007669"/>
    <property type="project" value="TreeGrafter"/>
</dbReference>
<keyword evidence="2" id="KW-0067">ATP-binding</keyword>
<gene>
    <name evidence="5" type="ORF">SAMN06264849_105100</name>
</gene>
<keyword evidence="3" id="KW-0238">DNA-binding</keyword>
<organism evidence="5 6">
    <name type="scientific">Melghirimyces algeriensis</name>
    <dbReference type="NCBI Taxonomy" id="910412"/>
    <lineage>
        <taxon>Bacteria</taxon>
        <taxon>Bacillati</taxon>
        <taxon>Bacillota</taxon>
        <taxon>Bacilli</taxon>
        <taxon>Bacillales</taxon>
        <taxon>Thermoactinomycetaceae</taxon>
        <taxon>Melghirimyces</taxon>
    </lineage>
</organism>
<dbReference type="PANTHER" id="PTHR30580:SF1">
    <property type="entry name" value="COMF OPERON PROTEIN 1"/>
    <property type="match status" value="1"/>
</dbReference>
<feature type="domain" description="Helicase ATP-binding" evidence="4">
    <location>
        <begin position="211"/>
        <end position="363"/>
    </location>
</feature>
<dbReference type="PROSITE" id="PS51192">
    <property type="entry name" value="HELICASE_ATP_BIND_1"/>
    <property type="match status" value="1"/>
</dbReference>
<dbReference type="Proteomes" id="UP000315636">
    <property type="component" value="Unassembled WGS sequence"/>
</dbReference>
<evidence type="ECO:0000256" key="3">
    <source>
        <dbReference type="ARBA" id="ARBA00023125"/>
    </source>
</evidence>
<dbReference type="Gene3D" id="3.40.50.300">
    <property type="entry name" value="P-loop containing nucleotide triphosphate hydrolases"/>
    <property type="match status" value="2"/>
</dbReference>
<reference evidence="5 6" key="1">
    <citation type="submission" date="2017-05" db="EMBL/GenBank/DDBJ databases">
        <authorList>
            <person name="Varghese N."/>
            <person name="Submissions S."/>
        </authorList>
    </citation>
    <scope>NUCLEOTIDE SEQUENCE [LARGE SCALE GENOMIC DNA]</scope>
    <source>
        <strain evidence="5 6">DSM 45474</strain>
    </source>
</reference>